<feature type="chain" id="PRO_5047277322" evidence="2">
    <location>
        <begin position="40"/>
        <end position="286"/>
    </location>
</feature>
<evidence type="ECO:0000313" key="3">
    <source>
        <dbReference type="EMBL" id="GAA1585866.1"/>
    </source>
</evidence>
<accession>A0ABN2DT89</accession>
<dbReference type="RefSeq" id="WP_344192275.1">
    <property type="nucleotide sequence ID" value="NZ_BAAAND010000006.1"/>
</dbReference>
<evidence type="ECO:0000313" key="4">
    <source>
        <dbReference type="Proteomes" id="UP001500190"/>
    </source>
</evidence>
<dbReference type="PANTHER" id="PTHR31284">
    <property type="entry name" value="ACID PHOSPHATASE-LIKE PROTEIN"/>
    <property type="match status" value="1"/>
</dbReference>
<protein>
    <submittedName>
        <fullName evidence="3">HAD family acid phosphatase</fullName>
    </submittedName>
</protein>
<dbReference type="Pfam" id="PF03767">
    <property type="entry name" value="Acid_phosphat_B"/>
    <property type="match status" value="1"/>
</dbReference>
<dbReference type="PANTHER" id="PTHR31284:SF10">
    <property type="entry name" value="ACID PHOSPHATASE-LIKE PROTEIN"/>
    <property type="match status" value="1"/>
</dbReference>
<dbReference type="InterPro" id="IPR005519">
    <property type="entry name" value="Acid_phosphat_B-like"/>
</dbReference>
<name>A0ABN2DT89_9ACTN</name>
<feature type="signal peptide" evidence="2">
    <location>
        <begin position="1"/>
        <end position="39"/>
    </location>
</feature>
<dbReference type="InterPro" id="IPR023214">
    <property type="entry name" value="HAD_sf"/>
</dbReference>
<organism evidence="3 4">
    <name type="scientific">Kribbella karoonensis</name>
    <dbReference type="NCBI Taxonomy" id="324851"/>
    <lineage>
        <taxon>Bacteria</taxon>
        <taxon>Bacillati</taxon>
        <taxon>Actinomycetota</taxon>
        <taxon>Actinomycetes</taxon>
        <taxon>Propionibacteriales</taxon>
        <taxon>Kribbellaceae</taxon>
        <taxon>Kribbella</taxon>
    </lineage>
</organism>
<keyword evidence="1 2" id="KW-0732">Signal</keyword>
<dbReference type="EMBL" id="BAAAND010000006">
    <property type="protein sequence ID" value="GAA1585866.1"/>
    <property type="molecule type" value="Genomic_DNA"/>
</dbReference>
<dbReference type="Proteomes" id="UP001500190">
    <property type="component" value="Unassembled WGS sequence"/>
</dbReference>
<comment type="caution">
    <text evidence="3">The sequence shown here is derived from an EMBL/GenBank/DDBJ whole genome shotgun (WGS) entry which is preliminary data.</text>
</comment>
<reference evidence="3 4" key="1">
    <citation type="journal article" date="2019" name="Int. J. Syst. Evol. Microbiol.">
        <title>The Global Catalogue of Microorganisms (GCM) 10K type strain sequencing project: providing services to taxonomists for standard genome sequencing and annotation.</title>
        <authorList>
            <consortium name="The Broad Institute Genomics Platform"/>
            <consortium name="The Broad Institute Genome Sequencing Center for Infectious Disease"/>
            <person name="Wu L."/>
            <person name="Ma J."/>
        </authorList>
    </citation>
    <scope>NUCLEOTIDE SEQUENCE [LARGE SCALE GENOMIC DNA]</scope>
    <source>
        <strain evidence="3 4">JCM 14304</strain>
    </source>
</reference>
<keyword evidence="4" id="KW-1185">Reference proteome</keyword>
<dbReference type="Gene3D" id="3.40.50.1000">
    <property type="entry name" value="HAD superfamily/HAD-like"/>
    <property type="match status" value="1"/>
</dbReference>
<evidence type="ECO:0000256" key="2">
    <source>
        <dbReference type="SAM" id="SignalP"/>
    </source>
</evidence>
<gene>
    <name evidence="3" type="ORF">GCM10009742_34440</name>
</gene>
<proteinExistence type="predicted"/>
<dbReference type="SUPFAM" id="SSF56784">
    <property type="entry name" value="HAD-like"/>
    <property type="match status" value="1"/>
</dbReference>
<dbReference type="InterPro" id="IPR036412">
    <property type="entry name" value="HAD-like_sf"/>
</dbReference>
<evidence type="ECO:0000256" key="1">
    <source>
        <dbReference type="ARBA" id="ARBA00022729"/>
    </source>
</evidence>
<sequence length="286" mass="30946">MHLGAFRSWRRPSRRMVLTSVAAVAMTSVVGGVAYSAGAATQQPAIQTSTPRSENQVTNLDVLRQQLRNYYGDPLGTGTFGADSNYAKEARSVAAAGTRWISVPHHTRKTKAILLDVDDTALATWNYELASNWAYNPTSNADYVLNQKFPAVPGMVDLVKAAEREGYAIFFLTGRGAAQEQATLGNLTEDGVGVDAGFPKPTTLSDGEDGLFTKPAVANYPDYLKQACANDPNGSCTTIHYKSATRAHIESLGYDIVANFGDQFSDLKGGYADRTFKLPNPNYYLP</sequence>